<dbReference type="Proteomes" id="UP000663854">
    <property type="component" value="Unassembled WGS sequence"/>
</dbReference>
<reference evidence="1" key="1">
    <citation type="submission" date="2021-02" db="EMBL/GenBank/DDBJ databases">
        <authorList>
            <person name="Nowell W R."/>
        </authorList>
    </citation>
    <scope>NUCLEOTIDE SEQUENCE</scope>
</reference>
<gene>
    <name evidence="2" type="ORF">JXQ802_LOCUS25939</name>
    <name evidence="1" type="ORF">PYM288_LOCUS4919</name>
</gene>
<sequence length="358" mass="42133">MYTGFCYISYLLIITILNKIVLANDIKEVQFKSQLNSLSLAKELITNSIFLVHFQSALTIMASERDFPFNIPTDSKLNYIRYPQSFRTTTIQFSSDMQKIFSDIYSTMYHIQLAVKRIPNHIKTILKLITAGSSNMNEKMLPTIINNIARISNENKILLNKTIDQLTNLFNFVNEIKQYTIDLSLKYNNYSSNKTDLILYNEFNSKNILEKISIIIQQMKKQYEQIVQLMNNVDIQENLNLFLNDEIIRFISILYNIENNAYYFYQLSSIHMDILNRYVLDQIASIGRYTVLSSDDERLKNFSNLSQQMSNILYEVEQLFLERQNEFEINSMTLQQAYEKLFDKFQNRSSTSKLLETK</sequence>
<dbReference type="PANTHER" id="PTHR33488">
    <property type="entry name" value="ZGC:162509"/>
    <property type="match status" value="1"/>
</dbReference>
<protein>
    <submittedName>
        <fullName evidence="1">Uncharacterized protein</fullName>
    </submittedName>
</protein>
<evidence type="ECO:0000313" key="2">
    <source>
        <dbReference type="EMBL" id="CAF1230878.1"/>
    </source>
</evidence>
<keyword evidence="4" id="KW-1185">Reference proteome</keyword>
<evidence type="ECO:0000313" key="3">
    <source>
        <dbReference type="Proteomes" id="UP000663854"/>
    </source>
</evidence>
<dbReference type="EMBL" id="CAJNOH010000047">
    <property type="protein sequence ID" value="CAF0807497.1"/>
    <property type="molecule type" value="Genomic_DNA"/>
</dbReference>
<accession>A0A813T9F1</accession>
<dbReference type="AlphaFoldDB" id="A0A813T9F1"/>
<evidence type="ECO:0000313" key="1">
    <source>
        <dbReference type="EMBL" id="CAF0807497.1"/>
    </source>
</evidence>
<proteinExistence type="predicted"/>
<evidence type="ECO:0000313" key="4">
    <source>
        <dbReference type="Proteomes" id="UP000663870"/>
    </source>
</evidence>
<comment type="caution">
    <text evidence="1">The sequence shown here is derived from an EMBL/GenBank/DDBJ whole genome shotgun (WGS) entry which is preliminary data.</text>
</comment>
<dbReference type="PANTHER" id="PTHR33488:SF2">
    <property type="entry name" value="EARLY ENDOSOME ANTIGEN 1-LIKE"/>
    <property type="match status" value="1"/>
</dbReference>
<name>A0A813T9F1_9BILA</name>
<dbReference type="Proteomes" id="UP000663870">
    <property type="component" value="Unassembled WGS sequence"/>
</dbReference>
<dbReference type="EMBL" id="CAJNOL010000892">
    <property type="protein sequence ID" value="CAF1230878.1"/>
    <property type="molecule type" value="Genomic_DNA"/>
</dbReference>
<organism evidence="1 3">
    <name type="scientific">Rotaria sordida</name>
    <dbReference type="NCBI Taxonomy" id="392033"/>
    <lineage>
        <taxon>Eukaryota</taxon>
        <taxon>Metazoa</taxon>
        <taxon>Spiralia</taxon>
        <taxon>Gnathifera</taxon>
        <taxon>Rotifera</taxon>
        <taxon>Eurotatoria</taxon>
        <taxon>Bdelloidea</taxon>
        <taxon>Philodinida</taxon>
        <taxon>Philodinidae</taxon>
        <taxon>Rotaria</taxon>
    </lineage>
</organism>